<evidence type="ECO:0000313" key="12">
    <source>
        <dbReference type="Proteomes" id="UP000587070"/>
    </source>
</evidence>
<dbReference type="EC" id="2.7.7.49" evidence="1"/>
<evidence type="ECO:0000256" key="5">
    <source>
        <dbReference type="ARBA" id="ARBA00022842"/>
    </source>
</evidence>
<dbReference type="GO" id="GO:0046872">
    <property type="term" value="F:metal ion binding"/>
    <property type="evidence" value="ECO:0007669"/>
    <property type="project" value="UniProtKB-KW"/>
</dbReference>
<name>A0A840GIM2_RHOTE</name>
<evidence type="ECO:0000256" key="4">
    <source>
        <dbReference type="ARBA" id="ARBA00022723"/>
    </source>
</evidence>
<dbReference type="InterPro" id="IPR051083">
    <property type="entry name" value="GrpII_Intron_Splice-Mob/Def"/>
</dbReference>
<evidence type="ECO:0000256" key="1">
    <source>
        <dbReference type="ARBA" id="ARBA00012493"/>
    </source>
</evidence>
<dbReference type="InterPro" id="IPR043502">
    <property type="entry name" value="DNA/RNA_pol_sf"/>
</dbReference>
<evidence type="ECO:0000256" key="3">
    <source>
        <dbReference type="ARBA" id="ARBA00022695"/>
    </source>
</evidence>
<feature type="domain" description="Reverse transcriptase" evidence="10">
    <location>
        <begin position="26"/>
        <end position="249"/>
    </location>
</feature>
<dbReference type="Proteomes" id="UP000587070">
    <property type="component" value="Unassembled WGS sequence"/>
</dbReference>
<evidence type="ECO:0000256" key="9">
    <source>
        <dbReference type="ARBA" id="ARBA00048173"/>
    </source>
</evidence>
<dbReference type="PROSITE" id="PS50878">
    <property type="entry name" value="RT_POL"/>
    <property type="match status" value="1"/>
</dbReference>
<evidence type="ECO:0000256" key="8">
    <source>
        <dbReference type="ARBA" id="ARBA00034120"/>
    </source>
</evidence>
<evidence type="ECO:0000256" key="2">
    <source>
        <dbReference type="ARBA" id="ARBA00022679"/>
    </source>
</evidence>
<keyword evidence="4" id="KW-0479">Metal-binding</keyword>
<dbReference type="OrthoDB" id="8538592at2"/>
<accession>A0A840GIM2</accession>
<dbReference type="AlphaFoldDB" id="A0A840GIM2"/>
<dbReference type="GO" id="GO:0003723">
    <property type="term" value="F:RNA binding"/>
    <property type="evidence" value="ECO:0007669"/>
    <property type="project" value="InterPro"/>
</dbReference>
<reference evidence="11 12" key="1">
    <citation type="submission" date="2020-08" db="EMBL/GenBank/DDBJ databases">
        <title>Genome sequencing of Purple Non-Sulfur Bacteria from various extreme environments.</title>
        <authorList>
            <person name="Mayer M."/>
        </authorList>
    </citation>
    <scope>NUCLEOTIDE SEQUENCE [LARGE SCALE GENOMIC DNA]</scope>
    <source>
        <strain evidence="11 12">2761</strain>
    </source>
</reference>
<keyword evidence="3" id="KW-0548">Nucleotidyltransferase</keyword>
<comment type="similarity">
    <text evidence="8">Belongs to the bacterial reverse transcriptase family.</text>
</comment>
<evidence type="ECO:0000256" key="6">
    <source>
        <dbReference type="ARBA" id="ARBA00022918"/>
    </source>
</evidence>
<keyword evidence="5" id="KW-0460">Magnesium</keyword>
<comment type="catalytic activity">
    <reaction evidence="9">
        <text>DNA(n) + a 2'-deoxyribonucleoside 5'-triphosphate = DNA(n+1) + diphosphate</text>
        <dbReference type="Rhea" id="RHEA:22508"/>
        <dbReference type="Rhea" id="RHEA-COMP:17339"/>
        <dbReference type="Rhea" id="RHEA-COMP:17340"/>
        <dbReference type="ChEBI" id="CHEBI:33019"/>
        <dbReference type="ChEBI" id="CHEBI:61560"/>
        <dbReference type="ChEBI" id="CHEBI:173112"/>
        <dbReference type="EC" id="2.7.7.49"/>
    </reaction>
</comment>
<keyword evidence="6" id="KW-0695">RNA-directed DNA polymerase</keyword>
<keyword evidence="2" id="KW-0808">Transferase</keyword>
<comment type="caution">
    <text evidence="11">The sequence shown here is derived from an EMBL/GenBank/DDBJ whole genome shotgun (WGS) entry which is preliminary data.</text>
</comment>
<sequence length="393" mass="44704">MPLQVTYRGSPIRSLEALSSALSCDEPILKHISNHVADYYTFFEIEKKSGGARQIKPPKPILKAIQKRINSRIFSLCEFPEYLQGSIKDATNPRDFVSNARAHSNGKTVVAADIKNFYPSVTESNVKEIFKYLFRFSDDVTAVLVALTTLDNSLPQGAPTSSYLANLVFYNNEHKLVTELRRKGLIYTRLIDDITVSSPVVLDKNEQEWIIRKIKGFTASKGLELHRGKLKVCTTSTPGANVIVTGLWIDRGHPRISREARNKIRAAVHRCKKEHEAGHKTLGEFHDRHNSVSGSVALISRLGHTQGKQYRLILNENLPEYSKEYAGKLTKICYRFSAKKGLRKETLSYTKRYYQLMYHLSILGRSDKKKANFLRSLLKQNPPKHCLRELSEE</sequence>
<evidence type="ECO:0000313" key="11">
    <source>
        <dbReference type="EMBL" id="MBB4248029.1"/>
    </source>
</evidence>
<organism evidence="11 12">
    <name type="scientific">Rhodocyclus tenuis</name>
    <name type="common">Rhodospirillum tenue</name>
    <dbReference type="NCBI Taxonomy" id="1066"/>
    <lineage>
        <taxon>Bacteria</taxon>
        <taxon>Pseudomonadati</taxon>
        <taxon>Pseudomonadota</taxon>
        <taxon>Betaproteobacteria</taxon>
        <taxon>Rhodocyclales</taxon>
        <taxon>Rhodocyclaceae</taxon>
        <taxon>Rhodocyclus</taxon>
    </lineage>
</organism>
<dbReference type="EMBL" id="JACIGE010000008">
    <property type="protein sequence ID" value="MBB4248029.1"/>
    <property type="molecule type" value="Genomic_DNA"/>
</dbReference>
<evidence type="ECO:0000256" key="7">
    <source>
        <dbReference type="ARBA" id="ARBA00023118"/>
    </source>
</evidence>
<dbReference type="InterPro" id="IPR000123">
    <property type="entry name" value="Reverse_transcriptase_msDNA"/>
</dbReference>
<dbReference type="SUPFAM" id="SSF56672">
    <property type="entry name" value="DNA/RNA polymerases"/>
    <property type="match status" value="1"/>
</dbReference>
<keyword evidence="12" id="KW-1185">Reference proteome</keyword>
<dbReference type="GO" id="GO:0051607">
    <property type="term" value="P:defense response to virus"/>
    <property type="evidence" value="ECO:0007669"/>
    <property type="project" value="UniProtKB-KW"/>
</dbReference>
<gene>
    <name evidence="11" type="ORF">GGD90_002415</name>
</gene>
<protein>
    <recommendedName>
        <fullName evidence="1">RNA-directed DNA polymerase</fullName>
        <ecNumber evidence="1">2.7.7.49</ecNumber>
    </recommendedName>
</protein>
<dbReference type="PANTHER" id="PTHR34047">
    <property type="entry name" value="NUCLEAR INTRON MATURASE 1, MITOCHONDRIAL-RELATED"/>
    <property type="match status" value="1"/>
</dbReference>
<dbReference type="InterPro" id="IPR000477">
    <property type="entry name" value="RT_dom"/>
</dbReference>
<dbReference type="CDD" id="cd03487">
    <property type="entry name" value="RT_Bac_retron_II"/>
    <property type="match status" value="1"/>
</dbReference>
<evidence type="ECO:0000259" key="10">
    <source>
        <dbReference type="PROSITE" id="PS50878"/>
    </source>
</evidence>
<proteinExistence type="inferred from homology"/>
<dbReference type="GO" id="GO:0003964">
    <property type="term" value="F:RNA-directed DNA polymerase activity"/>
    <property type="evidence" value="ECO:0007669"/>
    <property type="project" value="UniProtKB-KW"/>
</dbReference>
<dbReference type="RefSeq" id="WP_153116842.1">
    <property type="nucleotide sequence ID" value="NZ_JACIGE010000008.1"/>
</dbReference>
<keyword evidence="7" id="KW-0051">Antiviral defense</keyword>
<dbReference type="PRINTS" id="PR00866">
    <property type="entry name" value="RNADNAPOLMS"/>
</dbReference>
<dbReference type="Pfam" id="PF00078">
    <property type="entry name" value="RVT_1"/>
    <property type="match status" value="1"/>
</dbReference>